<evidence type="ECO:0000313" key="1">
    <source>
        <dbReference type="EMBL" id="KAK5813201.1"/>
    </source>
</evidence>
<evidence type="ECO:0000313" key="2">
    <source>
        <dbReference type="Proteomes" id="UP001358586"/>
    </source>
</evidence>
<keyword evidence="2" id="KW-1185">Reference proteome</keyword>
<protein>
    <submittedName>
        <fullName evidence="1">Uncharacterized protein</fullName>
    </submittedName>
</protein>
<proteinExistence type="predicted"/>
<comment type="caution">
    <text evidence="1">The sequence shown here is derived from an EMBL/GenBank/DDBJ whole genome shotgun (WGS) entry which is preliminary data.</text>
</comment>
<organism evidence="1 2">
    <name type="scientific">Gossypium arboreum</name>
    <name type="common">Tree cotton</name>
    <name type="synonym">Gossypium nanking</name>
    <dbReference type="NCBI Taxonomy" id="29729"/>
    <lineage>
        <taxon>Eukaryota</taxon>
        <taxon>Viridiplantae</taxon>
        <taxon>Streptophyta</taxon>
        <taxon>Embryophyta</taxon>
        <taxon>Tracheophyta</taxon>
        <taxon>Spermatophyta</taxon>
        <taxon>Magnoliopsida</taxon>
        <taxon>eudicotyledons</taxon>
        <taxon>Gunneridae</taxon>
        <taxon>Pentapetalae</taxon>
        <taxon>rosids</taxon>
        <taxon>malvids</taxon>
        <taxon>Malvales</taxon>
        <taxon>Malvaceae</taxon>
        <taxon>Malvoideae</taxon>
        <taxon>Gossypium</taxon>
    </lineage>
</organism>
<gene>
    <name evidence="1" type="ORF">PVK06_028649</name>
</gene>
<reference evidence="1 2" key="1">
    <citation type="submission" date="2023-03" db="EMBL/GenBank/DDBJ databases">
        <title>WGS of Gossypium arboreum.</title>
        <authorList>
            <person name="Yu D."/>
        </authorList>
    </citation>
    <scope>NUCLEOTIDE SEQUENCE [LARGE SCALE GENOMIC DNA]</scope>
    <source>
        <tissue evidence="1">Leaf</tissue>
    </source>
</reference>
<dbReference type="EMBL" id="JARKNE010000008">
    <property type="protein sequence ID" value="KAK5813201.1"/>
    <property type="molecule type" value="Genomic_DNA"/>
</dbReference>
<dbReference type="Proteomes" id="UP001358586">
    <property type="component" value="Chromosome 8"/>
</dbReference>
<accession>A0ABR0P3K6</accession>
<sequence>MFIPRALSSNKIFYKNNRWLLPSTVVLDVISNPISSISEPPTVCVATREQMGNCTGNQTFIHRTCVPYGDKDSFRGWFSMDAICRGRDCDVHTIMGYRTTTVVRVKCSVNSFSYGRVARWRSGIEEVWLRTTYPEPSCRHQRSPQNRQKGFRIGRFKLGRKTRTVYLSVE</sequence>
<name>A0ABR0P3K6_GOSAR</name>